<dbReference type="PANTHER" id="PTHR45436:SF5">
    <property type="entry name" value="SENSOR HISTIDINE KINASE TRCS"/>
    <property type="match status" value="1"/>
</dbReference>
<evidence type="ECO:0000256" key="5">
    <source>
        <dbReference type="ARBA" id="ARBA00022679"/>
    </source>
</evidence>
<dbReference type="GO" id="GO:0000155">
    <property type="term" value="F:phosphorelay sensor kinase activity"/>
    <property type="evidence" value="ECO:0007669"/>
    <property type="project" value="InterPro"/>
</dbReference>
<dbReference type="AlphaFoldDB" id="A0A4R8ZZB9"/>
<dbReference type="GO" id="GO:0005886">
    <property type="term" value="C:plasma membrane"/>
    <property type="evidence" value="ECO:0007669"/>
    <property type="project" value="UniProtKB-SubCell"/>
</dbReference>
<dbReference type="SUPFAM" id="SSF158472">
    <property type="entry name" value="HAMP domain-like"/>
    <property type="match status" value="1"/>
</dbReference>
<dbReference type="InterPro" id="IPR004358">
    <property type="entry name" value="Sig_transdc_His_kin-like_C"/>
</dbReference>
<dbReference type="InterPro" id="IPR050428">
    <property type="entry name" value="TCS_sensor_his_kinase"/>
</dbReference>
<proteinExistence type="predicted"/>
<dbReference type="InterPro" id="IPR036890">
    <property type="entry name" value="HATPase_C_sf"/>
</dbReference>
<evidence type="ECO:0000259" key="13">
    <source>
        <dbReference type="PROSITE" id="PS50109"/>
    </source>
</evidence>
<comment type="caution">
    <text evidence="15">The sequence shown here is derived from an EMBL/GenBank/DDBJ whole genome shotgun (WGS) entry which is preliminary data.</text>
</comment>
<dbReference type="Gene3D" id="6.10.340.10">
    <property type="match status" value="1"/>
</dbReference>
<keyword evidence="7 15" id="KW-0418">Kinase</keyword>
<dbReference type="SUPFAM" id="SSF55874">
    <property type="entry name" value="ATPase domain of HSP90 chaperone/DNA topoisomerase II/histidine kinase"/>
    <property type="match status" value="1"/>
</dbReference>
<evidence type="ECO:0000256" key="7">
    <source>
        <dbReference type="ARBA" id="ARBA00022777"/>
    </source>
</evidence>
<dbReference type="SMART" id="SM00304">
    <property type="entry name" value="HAMP"/>
    <property type="match status" value="1"/>
</dbReference>
<dbReference type="EC" id="2.7.13.3" evidence="3"/>
<evidence type="ECO:0000256" key="4">
    <source>
        <dbReference type="ARBA" id="ARBA00022553"/>
    </source>
</evidence>
<dbReference type="PRINTS" id="PR00344">
    <property type="entry name" value="BCTRLSENSOR"/>
</dbReference>
<comment type="catalytic activity">
    <reaction evidence="1">
        <text>ATP + protein L-histidine = ADP + protein N-phospho-L-histidine.</text>
        <dbReference type="EC" id="2.7.13.3"/>
    </reaction>
</comment>
<protein>
    <recommendedName>
        <fullName evidence="3">histidine kinase</fullName>
        <ecNumber evidence="3">2.7.13.3</ecNumber>
    </recommendedName>
</protein>
<keyword evidence="10 12" id="KW-0472">Membrane</keyword>
<dbReference type="Pfam" id="PF00512">
    <property type="entry name" value="HisKA"/>
    <property type="match status" value="1"/>
</dbReference>
<dbReference type="Gene3D" id="1.10.287.130">
    <property type="match status" value="1"/>
</dbReference>
<reference evidence="15 16" key="1">
    <citation type="submission" date="2019-03" db="EMBL/GenBank/DDBJ databases">
        <title>Genomics of glacier-inhabiting Cryobacterium strains.</title>
        <authorList>
            <person name="Liu Q."/>
            <person name="Xin Y.-H."/>
        </authorList>
    </citation>
    <scope>NUCLEOTIDE SEQUENCE [LARGE SCALE GENOMIC DNA]</scope>
    <source>
        <strain evidence="15 16">Hh14</strain>
    </source>
</reference>
<dbReference type="Pfam" id="PF02518">
    <property type="entry name" value="HATPase_c"/>
    <property type="match status" value="1"/>
</dbReference>
<evidence type="ECO:0000256" key="6">
    <source>
        <dbReference type="ARBA" id="ARBA00022692"/>
    </source>
</evidence>
<feature type="compositionally biased region" description="Low complexity" evidence="11">
    <location>
        <begin position="1"/>
        <end position="12"/>
    </location>
</feature>
<dbReference type="InterPro" id="IPR003660">
    <property type="entry name" value="HAMP_dom"/>
</dbReference>
<name>A0A4R8ZZB9_9MICO</name>
<evidence type="ECO:0000256" key="11">
    <source>
        <dbReference type="SAM" id="MobiDB-lite"/>
    </source>
</evidence>
<evidence type="ECO:0000256" key="12">
    <source>
        <dbReference type="SAM" id="Phobius"/>
    </source>
</evidence>
<dbReference type="SMART" id="SM00387">
    <property type="entry name" value="HATPase_c"/>
    <property type="match status" value="1"/>
</dbReference>
<gene>
    <name evidence="15" type="ORF">E3T55_11520</name>
</gene>
<dbReference type="InterPro" id="IPR036097">
    <property type="entry name" value="HisK_dim/P_sf"/>
</dbReference>
<evidence type="ECO:0000256" key="1">
    <source>
        <dbReference type="ARBA" id="ARBA00000085"/>
    </source>
</evidence>
<feature type="domain" description="HAMP" evidence="14">
    <location>
        <begin position="235"/>
        <end position="287"/>
    </location>
</feature>
<dbReference type="InterPro" id="IPR003594">
    <property type="entry name" value="HATPase_dom"/>
</dbReference>
<keyword evidence="8 12" id="KW-1133">Transmembrane helix</keyword>
<dbReference type="PROSITE" id="PS50885">
    <property type="entry name" value="HAMP"/>
    <property type="match status" value="1"/>
</dbReference>
<keyword evidence="16" id="KW-1185">Reference proteome</keyword>
<evidence type="ECO:0000313" key="15">
    <source>
        <dbReference type="EMBL" id="TFD49284.1"/>
    </source>
</evidence>
<keyword evidence="9" id="KW-0902">Two-component regulatory system</keyword>
<feature type="region of interest" description="Disordered" evidence="11">
    <location>
        <begin position="1"/>
        <end position="20"/>
    </location>
</feature>
<evidence type="ECO:0000256" key="2">
    <source>
        <dbReference type="ARBA" id="ARBA00004236"/>
    </source>
</evidence>
<keyword evidence="4" id="KW-0597">Phosphoprotein</keyword>
<dbReference type="RefSeq" id="WP_134519719.1">
    <property type="nucleotide sequence ID" value="NZ_SOHE01000050.1"/>
</dbReference>
<dbReference type="PROSITE" id="PS50109">
    <property type="entry name" value="HIS_KIN"/>
    <property type="match status" value="1"/>
</dbReference>
<organism evidence="15 16">
    <name type="scientific">Cryobacterium frigoriphilum</name>
    <dbReference type="NCBI Taxonomy" id="1259150"/>
    <lineage>
        <taxon>Bacteria</taxon>
        <taxon>Bacillati</taxon>
        <taxon>Actinomycetota</taxon>
        <taxon>Actinomycetes</taxon>
        <taxon>Micrococcales</taxon>
        <taxon>Microbacteriaceae</taxon>
        <taxon>Cryobacterium</taxon>
    </lineage>
</organism>
<dbReference type="CDD" id="cd00082">
    <property type="entry name" value="HisKA"/>
    <property type="match status" value="1"/>
</dbReference>
<dbReference type="EMBL" id="SOHE01000050">
    <property type="protein sequence ID" value="TFD49284.1"/>
    <property type="molecule type" value="Genomic_DNA"/>
</dbReference>
<feature type="transmembrane region" description="Helical" evidence="12">
    <location>
        <begin position="31"/>
        <end position="53"/>
    </location>
</feature>
<accession>A0A4R8ZZB9</accession>
<evidence type="ECO:0000256" key="8">
    <source>
        <dbReference type="ARBA" id="ARBA00022989"/>
    </source>
</evidence>
<dbReference type="Proteomes" id="UP000297447">
    <property type="component" value="Unassembled WGS sequence"/>
</dbReference>
<dbReference type="SUPFAM" id="SSF47384">
    <property type="entry name" value="Homodimeric domain of signal transducing histidine kinase"/>
    <property type="match status" value="1"/>
</dbReference>
<feature type="compositionally biased region" description="Basic and acidic residues" evidence="11">
    <location>
        <begin position="510"/>
        <end position="525"/>
    </location>
</feature>
<feature type="region of interest" description="Disordered" evidence="11">
    <location>
        <begin position="506"/>
        <end position="525"/>
    </location>
</feature>
<evidence type="ECO:0000313" key="16">
    <source>
        <dbReference type="Proteomes" id="UP000297447"/>
    </source>
</evidence>
<sequence length="525" mass="55497">MTAPTAMTPATPGSATVARPKRPGWSVRVRILAAILLVAALGLTVAGGTAYLVQRDRALQEVDARLAASVESVRFIVTGSPTTDLETTETSDPSALPEASSVTYTSTRDALQAVMARLVPSSNESSLGLINGVPALIPGTELAFHLEDDQEFVLRVIAEVDGGNVVRGTAVGELGNLRYIAAPVTVEGSGEAGIFVTAFDLDAELGELTSAFRIYTAVAAGALVAIGLVGWFVAGRLLRPIRQLRAAASRITASDLHERIPVAGRDDMSELTRTVNDMLERLDESLTAQRQLLNDVRHELKTPITIVRGYLELLDPSNPDDVAAARAVALDELDRMTGLIDDIESLANAQRADLVRVPTDAADLTSQVFRKVSAIPGHEWVLVEQAQAVVPVDPARLTQALLQLADNAAKHAPAGTVIELGSTEHADAVEFWIADRGPGIPAEAKGRIFERFGRIDTGRGVEGSGLGLPIVDAIARAHGGYINLTTSPAGSRFGILVPRRTVDIVPAASAERDSPLPTDPDRSTS</sequence>
<evidence type="ECO:0000256" key="3">
    <source>
        <dbReference type="ARBA" id="ARBA00012438"/>
    </source>
</evidence>
<dbReference type="CDD" id="cd00075">
    <property type="entry name" value="HATPase"/>
    <property type="match status" value="1"/>
</dbReference>
<comment type="subcellular location">
    <subcellularLocation>
        <location evidence="2">Cell membrane</location>
    </subcellularLocation>
</comment>
<feature type="domain" description="Histidine kinase" evidence="13">
    <location>
        <begin position="295"/>
        <end position="501"/>
    </location>
</feature>
<dbReference type="InterPro" id="IPR003661">
    <property type="entry name" value="HisK_dim/P_dom"/>
</dbReference>
<dbReference type="SMART" id="SM00388">
    <property type="entry name" value="HisKA"/>
    <property type="match status" value="1"/>
</dbReference>
<evidence type="ECO:0000256" key="10">
    <source>
        <dbReference type="ARBA" id="ARBA00023136"/>
    </source>
</evidence>
<keyword evidence="6 12" id="KW-0812">Transmembrane</keyword>
<dbReference type="Pfam" id="PF00672">
    <property type="entry name" value="HAMP"/>
    <property type="match status" value="1"/>
</dbReference>
<evidence type="ECO:0000259" key="14">
    <source>
        <dbReference type="PROSITE" id="PS50885"/>
    </source>
</evidence>
<feature type="transmembrane region" description="Helical" evidence="12">
    <location>
        <begin position="214"/>
        <end position="234"/>
    </location>
</feature>
<dbReference type="CDD" id="cd06225">
    <property type="entry name" value="HAMP"/>
    <property type="match status" value="1"/>
</dbReference>
<dbReference type="OrthoDB" id="9786919at2"/>
<dbReference type="PANTHER" id="PTHR45436">
    <property type="entry name" value="SENSOR HISTIDINE KINASE YKOH"/>
    <property type="match status" value="1"/>
</dbReference>
<dbReference type="InterPro" id="IPR005467">
    <property type="entry name" value="His_kinase_dom"/>
</dbReference>
<evidence type="ECO:0000256" key="9">
    <source>
        <dbReference type="ARBA" id="ARBA00023012"/>
    </source>
</evidence>
<dbReference type="Gene3D" id="3.30.565.10">
    <property type="entry name" value="Histidine kinase-like ATPase, C-terminal domain"/>
    <property type="match status" value="1"/>
</dbReference>
<keyword evidence="5" id="KW-0808">Transferase</keyword>